<dbReference type="AlphaFoldDB" id="A0ABD5IY05"/>
<evidence type="ECO:0000313" key="2">
    <source>
        <dbReference type="Proteomes" id="UP001339962"/>
    </source>
</evidence>
<sequence length="53" mass="6265">MEHPIRIPDCYRWMAAGNKKLYIAYVVGYVKRSHPNLKVKQIKGRYAICVKKE</sequence>
<accession>A0ABD5IY05</accession>
<organism evidence="1 2">
    <name type="scientific">Anoxybacteroides rupiense</name>
    <dbReference type="NCBI Taxonomy" id="311460"/>
    <lineage>
        <taxon>Bacteria</taxon>
        <taxon>Bacillati</taxon>
        <taxon>Bacillota</taxon>
        <taxon>Bacilli</taxon>
        <taxon>Bacillales</taxon>
        <taxon>Anoxybacillaceae</taxon>
        <taxon>Anoxybacteroides</taxon>
    </lineage>
</organism>
<name>A0ABD5IY05_9BACL</name>
<dbReference type="EMBL" id="JARTLI010000029">
    <property type="protein sequence ID" value="MED5052674.1"/>
    <property type="molecule type" value="Genomic_DNA"/>
</dbReference>
<comment type="caution">
    <text evidence="1">The sequence shown here is derived from an EMBL/GenBank/DDBJ whole genome shotgun (WGS) entry which is preliminary data.</text>
</comment>
<dbReference type="Proteomes" id="UP001339962">
    <property type="component" value="Unassembled WGS sequence"/>
</dbReference>
<evidence type="ECO:0000313" key="1">
    <source>
        <dbReference type="EMBL" id="MED5052674.1"/>
    </source>
</evidence>
<proteinExistence type="predicted"/>
<reference evidence="1 2" key="1">
    <citation type="submission" date="2023-03" db="EMBL/GenBank/DDBJ databases">
        <title>Bacillus Genome Sequencing.</title>
        <authorList>
            <person name="Dunlap C."/>
        </authorList>
    </citation>
    <scope>NUCLEOTIDE SEQUENCE [LARGE SCALE GENOMIC DNA]</scope>
    <source>
        <strain evidence="1 2">NRS-38</strain>
    </source>
</reference>
<dbReference type="RefSeq" id="WP_328218917.1">
    <property type="nucleotide sequence ID" value="NZ_JARTLI010000029.1"/>
</dbReference>
<protein>
    <submittedName>
        <fullName evidence="1">Uncharacterized protein</fullName>
    </submittedName>
</protein>
<gene>
    <name evidence="1" type="ORF">P9850_12700</name>
</gene>